<feature type="transmembrane region" description="Helical" evidence="10">
    <location>
        <begin position="105"/>
        <end position="125"/>
    </location>
</feature>
<evidence type="ECO:0000256" key="8">
    <source>
        <dbReference type="ARBA" id="ARBA00023136"/>
    </source>
</evidence>
<feature type="transmembrane region" description="Helical" evidence="10">
    <location>
        <begin position="401"/>
        <end position="422"/>
    </location>
</feature>
<dbReference type="OrthoDB" id="10248838at2759"/>
<evidence type="ECO:0000256" key="4">
    <source>
        <dbReference type="ARBA" id="ARBA00022475"/>
    </source>
</evidence>
<feature type="transmembrane region" description="Helical" evidence="10">
    <location>
        <begin position="301"/>
        <end position="323"/>
    </location>
</feature>
<keyword evidence="5 10" id="KW-0812">Transmembrane</keyword>
<feature type="transmembrane region" description="Helical" evidence="10">
    <location>
        <begin position="29"/>
        <end position="47"/>
    </location>
</feature>
<name>A0A0C9XCM2_9AGAR</name>
<organism evidence="12 13">
    <name type="scientific">Laccaria amethystina LaAM-08-1</name>
    <dbReference type="NCBI Taxonomy" id="1095629"/>
    <lineage>
        <taxon>Eukaryota</taxon>
        <taxon>Fungi</taxon>
        <taxon>Dikarya</taxon>
        <taxon>Basidiomycota</taxon>
        <taxon>Agaricomycotina</taxon>
        <taxon>Agaricomycetes</taxon>
        <taxon>Agaricomycetidae</taxon>
        <taxon>Agaricales</taxon>
        <taxon>Agaricineae</taxon>
        <taxon>Hydnangiaceae</taxon>
        <taxon>Laccaria</taxon>
    </lineage>
</organism>
<evidence type="ECO:0000256" key="7">
    <source>
        <dbReference type="ARBA" id="ARBA00022989"/>
    </source>
</evidence>
<keyword evidence="6 10" id="KW-0184">Conjugation</keyword>
<feature type="compositionally biased region" description="Low complexity" evidence="11">
    <location>
        <begin position="915"/>
        <end position="926"/>
    </location>
</feature>
<protein>
    <recommendedName>
        <fullName evidence="10">Plasma membrane fusion protein PRM1</fullName>
    </recommendedName>
</protein>
<comment type="subcellular location">
    <subcellularLocation>
        <location evidence="2 10">Cell membrane</location>
        <topology evidence="2 10">Multi-pass membrane protein</topology>
    </subcellularLocation>
</comment>
<proteinExistence type="inferred from homology"/>
<keyword evidence="13" id="KW-1185">Reference proteome</keyword>
<comment type="function">
    <text evidence="1 10">Involved in cell fusion during mating by stabilizing the plasma membrane fusion event.</text>
</comment>
<feature type="compositionally biased region" description="Low complexity" evidence="11">
    <location>
        <begin position="858"/>
        <end position="868"/>
    </location>
</feature>
<dbReference type="GO" id="GO:0043332">
    <property type="term" value="C:mating projection tip"/>
    <property type="evidence" value="ECO:0007669"/>
    <property type="project" value="UniProtKB-UniRule"/>
</dbReference>
<evidence type="ECO:0000256" key="10">
    <source>
        <dbReference type="RuleBase" id="RU366035"/>
    </source>
</evidence>
<gene>
    <name evidence="12" type="ORF">K443DRAFT_671297</name>
</gene>
<evidence type="ECO:0000256" key="1">
    <source>
        <dbReference type="ARBA" id="ARBA00002512"/>
    </source>
</evidence>
<evidence type="ECO:0000256" key="11">
    <source>
        <dbReference type="SAM" id="MobiDB-lite"/>
    </source>
</evidence>
<reference evidence="12 13" key="1">
    <citation type="submission" date="2014-04" db="EMBL/GenBank/DDBJ databases">
        <authorList>
            <consortium name="DOE Joint Genome Institute"/>
            <person name="Kuo A."/>
            <person name="Kohler A."/>
            <person name="Nagy L.G."/>
            <person name="Floudas D."/>
            <person name="Copeland A."/>
            <person name="Barry K.W."/>
            <person name="Cichocki N."/>
            <person name="Veneault-Fourrey C."/>
            <person name="LaButti K."/>
            <person name="Lindquist E.A."/>
            <person name="Lipzen A."/>
            <person name="Lundell T."/>
            <person name="Morin E."/>
            <person name="Murat C."/>
            <person name="Sun H."/>
            <person name="Tunlid A."/>
            <person name="Henrissat B."/>
            <person name="Grigoriev I.V."/>
            <person name="Hibbett D.S."/>
            <person name="Martin F."/>
            <person name="Nordberg H.P."/>
            <person name="Cantor M.N."/>
            <person name="Hua S.X."/>
        </authorList>
    </citation>
    <scope>NUCLEOTIDE SEQUENCE [LARGE SCALE GENOMIC DNA]</scope>
    <source>
        <strain evidence="12 13">LaAM-08-1</strain>
    </source>
</reference>
<dbReference type="PANTHER" id="PTHR31030">
    <property type="entry name" value="PLASMA MEMBRANE FUSION PROTEIN PRM1"/>
    <property type="match status" value="1"/>
</dbReference>
<reference evidence="13" key="2">
    <citation type="submission" date="2015-01" db="EMBL/GenBank/DDBJ databases">
        <title>Evolutionary Origins and Diversification of the Mycorrhizal Mutualists.</title>
        <authorList>
            <consortium name="DOE Joint Genome Institute"/>
            <consortium name="Mycorrhizal Genomics Consortium"/>
            <person name="Kohler A."/>
            <person name="Kuo A."/>
            <person name="Nagy L.G."/>
            <person name="Floudas D."/>
            <person name="Copeland A."/>
            <person name="Barry K.W."/>
            <person name="Cichocki N."/>
            <person name="Veneault-Fourrey C."/>
            <person name="LaButti K."/>
            <person name="Lindquist E.A."/>
            <person name="Lipzen A."/>
            <person name="Lundell T."/>
            <person name="Morin E."/>
            <person name="Murat C."/>
            <person name="Riley R."/>
            <person name="Ohm R."/>
            <person name="Sun H."/>
            <person name="Tunlid A."/>
            <person name="Henrissat B."/>
            <person name="Grigoriev I.V."/>
            <person name="Hibbett D.S."/>
            <person name="Martin F."/>
        </authorList>
    </citation>
    <scope>NUCLEOTIDE SEQUENCE [LARGE SCALE GENOMIC DNA]</scope>
    <source>
        <strain evidence="13">LaAM-08-1</strain>
    </source>
</reference>
<feature type="region of interest" description="Disordered" evidence="11">
    <location>
        <begin position="910"/>
        <end position="955"/>
    </location>
</feature>
<comment type="similarity">
    <text evidence="3 10">Belongs to the PRM1 family.</text>
</comment>
<dbReference type="GO" id="GO:0032220">
    <property type="term" value="P:plasma membrane fusion involved in cytogamy"/>
    <property type="evidence" value="ECO:0007669"/>
    <property type="project" value="TreeGrafter"/>
</dbReference>
<evidence type="ECO:0000256" key="3">
    <source>
        <dbReference type="ARBA" id="ARBA00010780"/>
    </source>
</evidence>
<dbReference type="PANTHER" id="PTHR31030:SF1">
    <property type="entry name" value="PLASMA MEMBRANE FUSION PROTEIN PRM1"/>
    <property type="match status" value="1"/>
</dbReference>
<feature type="transmembrane region" description="Helical" evidence="10">
    <location>
        <begin position="610"/>
        <end position="632"/>
    </location>
</feature>
<dbReference type="STRING" id="1095629.A0A0C9XCM2"/>
<feature type="compositionally biased region" description="Polar residues" evidence="11">
    <location>
        <begin position="702"/>
        <end position="713"/>
    </location>
</feature>
<dbReference type="EMBL" id="KN838537">
    <property type="protein sequence ID" value="KIK09980.1"/>
    <property type="molecule type" value="Genomic_DNA"/>
</dbReference>
<evidence type="ECO:0000313" key="13">
    <source>
        <dbReference type="Proteomes" id="UP000054477"/>
    </source>
</evidence>
<feature type="compositionally biased region" description="Polar residues" evidence="11">
    <location>
        <begin position="881"/>
        <end position="896"/>
    </location>
</feature>
<dbReference type="GO" id="GO:0005886">
    <property type="term" value="C:plasma membrane"/>
    <property type="evidence" value="ECO:0007669"/>
    <property type="project" value="UniProtKB-SubCell"/>
</dbReference>
<comment type="caution">
    <text evidence="10">Lacks conserved residue(s) required for the propagation of feature annotation.</text>
</comment>
<dbReference type="InterPro" id="IPR026777">
    <property type="entry name" value="PRM1"/>
</dbReference>
<keyword evidence="7 10" id="KW-1133">Transmembrane helix</keyword>
<keyword evidence="8 10" id="KW-0472">Membrane</keyword>
<accession>A0A0C9XCM2</accession>
<dbReference type="HOGENOM" id="CLU_010191_0_0_1"/>
<dbReference type="Proteomes" id="UP000054477">
    <property type="component" value="Unassembled WGS sequence"/>
</dbReference>
<evidence type="ECO:0000256" key="9">
    <source>
        <dbReference type="ARBA" id="ARBA00023180"/>
    </source>
</evidence>
<sequence length="1025" mass="111716">MSTLAQPPTYDATTTAATGLTPYLQLSHLLSLTWLAYPILSLIFVAFRLQLSMTSLEGSILNVKSDILSSCKAAEHAATAAASMPRYMALATNEQFVDAVNGSLGAARVALVLSLTAMEAIINFIIDTYRSTFFCFLELVVTGGLAILISAVQEINTVLQSVTSSLRTSIQSDIASANSVIQNAINAINKVNPFGNINAPQIAIPSLDALQNVTLPSSFQDALTSLNASIPSVADLKGALESIIDTPFELLKQDINDTFTGLSFNSSILPVPEQNRLSFCNGVDLSVVDDLGRDFIKIAKIGVVLIILLALLLVGLNCLLTWYKWRCMKRHLEYTRQAWITDPTMIHTKSSSSSPPQVTLSDHNLMMLQANSSHPLITRIMNQLSALLRLSPSHHTNLRWFLHYIFHAPALACFLIGFFGLLSVEIQLLAMGPIVHKFEDRAASAVSDFSNVIAASINDSMYNQSALYANDINSLVDDIQSTINNGVFGWVNGTTVTLNATINAFYTDIQNAVSTVFNGTVLENPANEFIKCFIGGKVDAIENALTFLHDNLQIDIPRVNDSILVLSPASVNEATAPIAAAAIGGGPNDKEGLIGRLVNSYTATLKKERVMFGLFLALWGIVVLMGVCILIWNTYGRALLKNRRRRRYELEQRSGIKGIVVPFRSGVESGNEKGAVQDLPSFTPLPSPSRSAFKPFWASRSNSPIGNQPSGSAESFGIQKEGWDDFPPKPIESSVKKPSRLMAIGRKAIGKERVKANGGEESTSSLSEKSPPDEEIRSTTWFGNFMTLWTKKEPMPQSSEFWDQPSRGRPKLQINVHRDSADAGPNPYGSHAMQSRWSASPDATQMSWKNVMSPSKKTSTTTTATFQTPNGFSTRKHDVPSHNTNQSYDSFSSATLKSGAPASLPLPLYHGFSGSRSRSSARADATTTERRDSSPPPPFALYRTGPPFDGHRRSSTLRVMNPSFTSSDYTVPMPASRLLTTTDARYSSPTNPFITPFDDEHRVTIEDNPIDARQSIATNPFVVAL</sequence>
<feature type="region of interest" description="Disordered" evidence="11">
    <location>
        <begin position="853"/>
        <end position="896"/>
    </location>
</feature>
<evidence type="ECO:0000256" key="2">
    <source>
        <dbReference type="ARBA" id="ARBA00004651"/>
    </source>
</evidence>
<feature type="region of interest" description="Disordered" evidence="11">
    <location>
        <begin position="702"/>
        <end position="776"/>
    </location>
</feature>
<evidence type="ECO:0000256" key="6">
    <source>
        <dbReference type="ARBA" id="ARBA00022971"/>
    </source>
</evidence>
<keyword evidence="4 10" id="KW-1003">Cell membrane</keyword>
<keyword evidence="9" id="KW-0325">Glycoprotein</keyword>
<feature type="transmembrane region" description="Helical" evidence="10">
    <location>
        <begin position="131"/>
        <end position="152"/>
    </location>
</feature>
<dbReference type="AlphaFoldDB" id="A0A0C9XCM2"/>
<evidence type="ECO:0000256" key="5">
    <source>
        <dbReference type="ARBA" id="ARBA00022692"/>
    </source>
</evidence>
<evidence type="ECO:0000313" key="12">
    <source>
        <dbReference type="EMBL" id="KIK09980.1"/>
    </source>
</evidence>